<evidence type="ECO:0000313" key="2">
    <source>
        <dbReference type="WBParaSite" id="PSAMB.scaffold1742size28218.g14685.t1"/>
    </source>
</evidence>
<dbReference type="AlphaFoldDB" id="A0A914VB88"/>
<name>A0A914VB88_9BILA</name>
<reference evidence="2" key="1">
    <citation type="submission" date="2022-11" db="UniProtKB">
        <authorList>
            <consortium name="WormBaseParasite"/>
        </authorList>
    </citation>
    <scope>IDENTIFICATION</scope>
</reference>
<protein>
    <submittedName>
        <fullName evidence="2">Uncharacterized protein</fullName>
    </submittedName>
</protein>
<dbReference type="Proteomes" id="UP000887566">
    <property type="component" value="Unplaced"/>
</dbReference>
<evidence type="ECO:0000313" key="1">
    <source>
        <dbReference type="Proteomes" id="UP000887566"/>
    </source>
</evidence>
<dbReference type="WBParaSite" id="PSAMB.scaffold1742size28218.g14685.t1">
    <property type="protein sequence ID" value="PSAMB.scaffold1742size28218.g14685.t1"/>
    <property type="gene ID" value="PSAMB.scaffold1742size28218.g14685"/>
</dbReference>
<accession>A0A914VB88</accession>
<sequence>MAAAVFCQLSPRAATFSHFFDHTAMYETPRSHSALSMSATPGRLAELDKKCARLGHSGRFAWGILRRLRRLCAGSGSLLAFGLSVDSGPLDRPTDGPISAAELAYPARSLSLPPPIPLLSPPFLSHELRTTLEG</sequence>
<organism evidence="1 2">
    <name type="scientific">Plectus sambesii</name>
    <dbReference type="NCBI Taxonomy" id="2011161"/>
    <lineage>
        <taxon>Eukaryota</taxon>
        <taxon>Metazoa</taxon>
        <taxon>Ecdysozoa</taxon>
        <taxon>Nematoda</taxon>
        <taxon>Chromadorea</taxon>
        <taxon>Plectida</taxon>
        <taxon>Plectina</taxon>
        <taxon>Plectoidea</taxon>
        <taxon>Plectidae</taxon>
        <taxon>Plectus</taxon>
    </lineage>
</organism>
<proteinExistence type="predicted"/>
<keyword evidence="1" id="KW-1185">Reference proteome</keyword>